<dbReference type="InterPro" id="IPR015800">
    <property type="entry name" value="Cu_amine_oxidase_N2"/>
</dbReference>
<dbReference type="GO" id="GO:0005886">
    <property type="term" value="C:plasma membrane"/>
    <property type="evidence" value="ECO:0007669"/>
    <property type="project" value="TreeGrafter"/>
</dbReference>
<dbReference type="Pfam" id="PF01179">
    <property type="entry name" value="Cu_amine_oxid"/>
    <property type="match status" value="1"/>
</dbReference>
<name>A0A8K0X3I3_9PEZI</name>
<protein>
    <recommendedName>
        <fullName evidence="9">Amine oxidase</fullName>
        <ecNumber evidence="9">1.4.3.-</ecNumber>
    </recommendedName>
</protein>
<evidence type="ECO:0000259" key="13">
    <source>
        <dbReference type="Pfam" id="PF09248"/>
    </source>
</evidence>
<dbReference type="SUPFAM" id="SSF49998">
    <property type="entry name" value="Amine oxidase catalytic domain"/>
    <property type="match status" value="1"/>
</dbReference>
<evidence type="ECO:0000256" key="2">
    <source>
        <dbReference type="ARBA" id="ARBA00007983"/>
    </source>
</evidence>
<keyword evidence="15" id="KW-1185">Reference proteome</keyword>
<dbReference type="OrthoDB" id="3341590at2759"/>
<keyword evidence="10" id="KW-0732">Signal</keyword>
<dbReference type="GO" id="GO:0008131">
    <property type="term" value="F:primary methylamine oxidase activity"/>
    <property type="evidence" value="ECO:0007669"/>
    <property type="project" value="InterPro"/>
</dbReference>
<feature type="domain" description="Copper amine oxidase catalytic" evidence="11">
    <location>
        <begin position="332"/>
        <end position="733"/>
    </location>
</feature>
<evidence type="ECO:0000313" key="14">
    <source>
        <dbReference type="EMBL" id="KAH7361408.1"/>
    </source>
</evidence>
<dbReference type="InterPro" id="IPR036460">
    <property type="entry name" value="Cu_amine_oxidase_C_sf"/>
</dbReference>
<dbReference type="Gene3D" id="2.70.98.20">
    <property type="entry name" value="Copper amine oxidase, catalytic domain"/>
    <property type="match status" value="1"/>
</dbReference>
<evidence type="ECO:0000256" key="10">
    <source>
        <dbReference type="SAM" id="SignalP"/>
    </source>
</evidence>
<sequence length="792" mass="88889">MSLLAGCLVALLASPLASANPTPRGLDSQIQTSNAFLARRTTNTSVDACPVPKVEEVEAEMPSPFKVFSDSELQGLAAWLHAPEQGLNLTDPSSPNLTISDNYIWHIEELKPNKTDVLAFLEEGKAMPRFARVVINEGGKDVPWVTEYSVGPLPICNNRTKIEPLDYFYNGINGPRIGIDGRFSDGALRKPIEDCVTKYMSSIADITQDILGLSYYGRADNRTTLAYFVTNPSSRDGTNSLVWSAWRRKGLANYLQITDFSVRWDFSGTDGSLYKLAMIFYNNVVYTSVEDFREAWEKGEIEKRPLMTEDESFIRKDRKGTPRELEDRMAPTMIEPEGKRYKVDTKNKYIEYLGFKFYTRFDRDVGIQFYDIKFKDERIMYELSLQDAIAQYAGNNPFQATTAYMDRYYGIGAQVGRLIPGYDCPYHATYWDSTFTAGLSSVTVNNSICIFETDIGVPITRHTDPTYMQATKGSKLVVRQIATIGNYDYLWDYSFYVDGTISVDAHASGYVQATYYRPEDEGLFGPRIAESISGTLHSHVMNLKADFDLVDTQNTIVKTEIVLENVTHEFIPEYGPIERMRYDIKDVETEDDGILTPAANGQTMYTVVNKNALNKWGEARGYRILPGLSNVHLPSLRSPFFLKSAEFAKQALAITRHHDSEQGSSAALNQNVPEAPLVEFWKFLDGESLVQEDIVAWVNLGMQHYTRSEDIPNTLMSEAHSSVMFAPQNWGNTEGTVDLQNAVIFNAQDGVDVVQPEMNGVEPPTCFPIGAQDQLAGVFEGMGIPFAYNKDV</sequence>
<dbReference type="Pfam" id="PF09248">
    <property type="entry name" value="DUF1965"/>
    <property type="match status" value="1"/>
</dbReference>
<dbReference type="GO" id="GO:0005507">
    <property type="term" value="F:copper ion binding"/>
    <property type="evidence" value="ECO:0007669"/>
    <property type="project" value="InterPro"/>
</dbReference>
<comment type="PTM">
    <text evidence="8 9">Topaquinone (TPQ) is generated by copper-dependent autoxidation of a specific tyrosyl residue.</text>
</comment>
<dbReference type="PANTHER" id="PTHR10638">
    <property type="entry name" value="COPPER AMINE OXIDASE"/>
    <property type="match status" value="1"/>
</dbReference>
<comment type="cofactor">
    <cofactor evidence="9">
        <name>Cu cation</name>
        <dbReference type="ChEBI" id="CHEBI:23378"/>
    </cofactor>
    <text evidence="9">Contains 1 topaquinone per subunit.</text>
</comment>
<evidence type="ECO:0000256" key="9">
    <source>
        <dbReference type="RuleBase" id="RU000672"/>
    </source>
</evidence>
<keyword evidence="5 9" id="KW-0560">Oxidoreductase</keyword>
<keyword evidence="4 7" id="KW-0801">TPQ</keyword>
<dbReference type="Gene3D" id="3.10.450.40">
    <property type="match status" value="2"/>
</dbReference>
<dbReference type="EMBL" id="JAGPXD010000003">
    <property type="protein sequence ID" value="KAH7361408.1"/>
    <property type="molecule type" value="Genomic_DNA"/>
</dbReference>
<evidence type="ECO:0000259" key="12">
    <source>
        <dbReference type="Pfam" id="PF02727"/>
    </source>
</evidence>
<dbReference type="EC" id="1.4.3.-" evidence="9"/>
<feature type="active site" description="Proton acceptor" evidence="7">
    <location>
        <position position="406"/>
    </location>
</feature>
<accession>A0A8K0X3I3</accession>
<proteinExistence type="inferred from homology"/>
<comment type="similarity">
    <text evidence="2 9">Belongs to the copper/topaquinone oxidase family.</text>
</comment>
<dbReference type="InterPro" id="IPR000269">
    <property type="entry name" value="Cu_amine_oxidase"/>
</dbReference>
<dbReference type="InterPro" id="IPR015798">
    <property type="entry name" value="Cu_amine_oxidase_C"/>
</dbReference>
<evidence type="ECO:0000256" key="3">
    <source>
        <dbReference type="ARBA" id="ARBA00022723"/>
    </source>
</evidence>
<dbReference type="SUPFAM" id="SSF54416">
    <property type="entry name" value="Amine oxidase N-terminal region"/>
    <property type="match status" value="2"/>
</dbReference>
<dbReference type="Proteomes" id="UP000813385">
    <property type="component" value="Unassembled WGS sequence"/>
</dbReference>
<dbReference type="PANTHER" id="PTHR10638:SF20">
    <property type="entry name" value="AMINE OXIDASE"/>
    <property type="match status" value="1"/>
</dbReference>
<comment type="cofactor">
    <cofactor evidence="1">
        <name>Cu cation</name>
        <dbReference type="ChEBI" id="CHEBI:23378"/>
    </cofactor>
</comment>
<keyword evidence="3 9" id="KW-0479">Metal-binding</keyword>
<organism evidence="14 15">
    <name type="scientific">Plectosphaerella cucumerina</name>
    <dbReference type="NCBI Taxonomy" id="40658"/>
    <lineage>
        <taxon>Eukaryota</taxon>
        <taxon>Fungi</taxon>
        <taxon>Dikarya</taxon>
        <taxon>Ascomycota</taxon>
        <taxon>Pezizomycotina</taxon>
        <taxon>Sordariomycetes</taxon>
        <taxon>Hypocreomycetidae</taxon>
        <taxon>Glomerellales</taxon>
        <taxon>Plectosphaerellaceae</taxon>
        <taxon>Plectosphaerella</taxon>
    </lineage>
</organism>
<dbReference type="PROSITE" id="PS01164">
    <property type="entry name" value="COPPER_AMINE_OXID_1"/>
    <property type="match status" value="1"/>
</dbReference>
<dbReference type="GO" id="GO:0009308">
    <property type="term" value="P:amine metabolic process"/>
    <property type="evidence" value="ECO:0007669"/>
    <property type="project" value="UniProtKB-UniRule"/>
</dbReference>
<dbReference type="AlphaFoldDB" id="A0A8K0X3I3"/>
<dbReference type="Pfam" id="PF02727">
    <property type="entry name" value="Cu_amine_oxidN2"/>
    <property type="match status" value="1"/>
</dbReference>
<comment type="caution">
    <text evidence="14">The sequence shown here is derived from an EMBL/GenBank/DDBJ whole genome shotgun (WGS) entry which is preliminary data.</text>
</comment>
<feature type="signal peptide" evidence="10">
    <location>
        <begin position="1"/>
        <end position="19"/>
    </location>
</feature>
<evidence type="ECO:0000256" key="6">
    <source>
        <dbReference type="ARBA" id="ARBA00023008"/>
    </source>
</evidence>
<dbReference type="PRINTS" id="PR00766">
    <property type="entry name" value="CUDAOXIDASE"/>
</dbReference>
<feature type="chain" id="PRO_5035443881" description="Amine oxidase" evidence="10">
    <location>
        <begin position="20"/>
        <end position="792"/>
    </location>
</feature>
<dbReference type="InterPro" id="IPR016182">
    <property type="entry name" value="Cu_amine_oxidase_N-reg"/>
</dbReference>
<feature type="domain" description="Copper amine oxidase N2-terminal" evidence="12">
    <location>
        <begin position="97"/>
        <end position="154"/>
    </location>
</feature>
<feature type="active site" description="Schiff-base intermediate with substrate; via topaquinone" evidence="7">
    <location>
        <position position="487"/>
    </location>
</feature>
<dbReference type="InterPro" id="IPR015328">
    <property type="entry name" value="DUF1965"/>
</dbReference>
<feature type="modified residue" description="2',4',5'-topaquinone" evidence="8">
    <location>
        <position position="487"/>
    </location>
</feature>
<evidence type="ECO:0000313" key="15">
    <source>
        <dbReference type="Proteomes" id="UP000813385"/>
    </source>
</evidence>
<reference evidence="14" key="1">
    <citation type="journal article" date="2021" name="Nat. Commun.">
        <title>Genetic determinants of endophytism in the Arabidopsis root mycobiome.</title>
        <authorList>
            <person name="Mesny F."/>
            <person name="Miyauchi S."/>
            <person name="Thiergart T."/>
            <person name="Pickel B."/>
            <person name="Atanasova L."/>
            <person name="Karlsson M."/>
            <person name="Huettel B."/>
            <person name="Barry K.W."/>
            <person name="Haridas S."/>
            <person name="Chen C."/>
            <person name="Bauer D."/>
            <person name="Andreopoulos W."/>
            <person name="Pangilinan J."/>
            <person name="LaButti K."/>
            <person name="Riley R."/>
            <person name="Lipzen A."/>
            <person name="Clum A."/>
            <person name="Drula E."/>
            <person name="Henrissat B."/>
            <person name="Kohler A."/>
            <person name="Grigoriev I.V."/>
            <person name="Martin F.M."/>
            <person name="Hacquard S."/>
        </authorList>
    </citation>
    <scope>NUCLEOTIDE SEQUENCE</scope>
    <source>
        <strain evidence="14">MPI-CAGE-AT-0016</strain>
    </source>
</reference>
<keyword evidence="6 9" id="KW-0186">Copper</keyword>
<feature type="domain" description="DUF1965" evidence="13">
    <location>
        <begin position="259"/>
        <end position="320"/>
    </location>
</feature>
<evidence type="ECO:0000256" key="5">
    <source>
        <dbReference type="ARBA" id="ARBA00023002"/>
    </source>
</evidence>
<dbReference type="InterPro" id="IPR049948">
    <property type="entry name" value="Cu_Am_ox_TPQ-bd"/>
</dbReference>
<evidence type="ECO:0000256" key="4">
    <source>
        <dbReference type="ARBA" id="ARBA00022772"/>
    </source>
</evidence>
<evidence type="ECO:0000256" key="1">
    <source>
        <dbReference type="ARBA" id="ARBA00001935"/>
    </source>
</evidence>
<gene>
    <name evidence="14" type="ORF">B0T11DRAFT_74229</name>
</gene>
<evidence type="ECO:0000259" key="11">
    <source>
        <dbReference type="Pfam" id="PF01179"/>
    </source>
</evidence>
<dbReference type="GO" id="GO:0048038">
    <property type="term" value="F:quinone binding"/>
    <property type="evidence" value="ECO:0007669"/>
    <property type="project" value="InterPro"/>
</dbReference>
<evidence type="ECO:0000256" key="8">
    <source>
        <dbReference type="PIRSR" id="PIRSR600269-51"/>
    </source>
</evidence>
<evidence type="ECO:0000256" key="7">
    <source>
        <dbReference type="PIRSR" id="PIRSR600269-50"/>
    </source>
</evidence>